<keyword evidence="1" id="KW-0479">Metal-binding</keyword>
<dbReference type="Proteomes" id="UP001217089">
    <property type="component" value="Unassembled WGS sequence"/>
</dbReference>
<dbReference type="PANTHER" id="PTHR25462:SF296">
    <property type="entry name" value="MEIOTIC P26, ISOFORM F"/>
    <property type="match status" value="1"/>
</dbReference>
<sequence length="290" mass="33284">MAAAQAPISKCDVCTRGVDVTFYCQECTQEMCKDCKTMHLRMNVSKNHTVVSIAKDRETDVHEKEHSAIPCSIHSRERIQMFCTTCEIPVCIICIAEGTHKNHDLDTIINAKEKYRNELLNFVTKIKQEISNIETSLQSMQNHTKRKSDINKQRNEIKSQVDKIADILIDEQEKRKIKGIESMNSKLKVIQNILSKKIDLLRSCEDNVKSGIETVIDVTKDIRKKRMTRTKLPPIEAYYLPVFESGDTCDLRKIFGMLKEYKGNASKVAKISFEGQIKKIFKSNKQNKPL</sequence>
<dbReference type="SMART" id="SM00336">
    <property type="entry name" value="BBOX"/>
    <property type="match status" value="2"/>
</dbReference>
<dbReference type="SUPFAM" id="SSF57845">
    <property type="entry name" value="B-box zinc-binding domain"/>
    <property type="match status" value="1"/>
</dbReference>
<dbReference type="PANTHER" id="PTHR25462">
    <property type="entry name" value="BONUS, ISOFORM C-RELATED"/>
    <property type="match status" value="1"/>
</dbReference>
<dbReference type="Pfam" id="PF00643">
    <property type="entry name" value="zf-B_box"/>
    <property type="match status" value="2"/>
</dbReference>
<evidence type="ECO:0000259" key="3">
    <source>
        <dbReference type="PROSITE" id="PS50119"/>
    </source>
</evidence>
<comment type="caution">
    <text evidence="4">The sequence shown here is derived from an EMBL/GenBank/DDBJ whole genome shotgun (WGS) entry which is preliminary data.</text>
</comment>
<keyword evidence="2" id="KW-0175">Coiled coil</keyword>
<proteinExistence type="predicted"/>
<feature type="coiled-coil region" evidence="2">
    <location>
        <begin position="123"/>
        <end position="160"/>
    </location>
</feature>
<name>A0ABQ9E0M6_TEGGR</name>
<dbReference type="Gene3D" id="3.30.160.60">
    <property type="entry name" value="Classic Zinc Finger"/>
    <property type="match status" value="1"/>
</dbReference>
<evidence type="ECO:0000256" key="1">
    <source>
        <dbReference type="PROSITE-ProRule" id="PRU00024"/>
    </source>
</evidence>
<protein>
    <recommendedName>
        <fullName evidence="3">B box-type domain-containing protein</fullName>
    </recommendedName>
</protein>
<dbReference type="PROSITE" id="PS50119">
    <property type="entry name" value="ZF_BBOX"/>
    <property type="match status" value="2"/>
</dbReference>
<dbReference type="CDD" id="cd19756">
    <property type="entry name" value="Bbox2"/>
    <property type="match status" value="1"/>
</dbReference>
<dbReference type="CDD" id="cd19757">
    <property type="entry name" value="Bbox1"/>
    <property type="match status" value="1"/>
</dbReference>
<gene>
    <name evidence="4" type="ORF">KUTeg_024145</name>
</gene>
<keyword evidence="1" id="KW-0863">Zinc-finger</keyword>
<feature type="domain" description="B box-type" evidence="3">
    <location>
        <begin position="66"/>
        <end position="108"/>
    </location>
</feature>
<evidence type="ECO:0000256" key="2">
    <source>
        <dbReference type="SAM" id="Coils"/>
    </source>
</evidence>
<organism evidence="4 5">
    <name type="scientific">Tegillarca granosa</name>
    <name type="common">Malaysian cockle</name>
    <name type="synonym">Anadara granosa</name>
    <dbReference type="NCBI Taxonomy" id="220873"/>
    <lineage>
        <taxon>Eukaryota</taxon>
        <taxon>Metazoa</taxon>
        <taxon>Spiralia</taxon>
        <taxon>Lophotrochozoa</taxon>
        <taxon>Mollusca</taxon>
        <taxon>Bivalvia</taxon>
        <taxon>Autobranchia</taxon>
        <taxon>Pteriomorphia</taxon>
        <taxon>Arcoida</taxon>
        <taxon>Arcoidea</taxon>
        <taxon>Arcidae</taxon>
        <taxon>Tegillarca</taxon>
    </lineage>
</organism>
<dbReference type="EMBL" id="JARBDR010000923">
    <property type="protein sequence ID" value="KAJ8297614.1"/>
    <property type="molecule type" value="Genomic_DNA"/>
</dbReference>
<evidence type="ECO:0000313" key="4">
    <source>
        <dbReference type="EMBL" id="KAJ8297614.1"/>
    </source>
</evidence>
<evidence type="ECO:0000313" key="5">
    <source>
        <dbReference type="Proteomes" id="UP001217089"/>
    </source>
</evidence>
<reference evidence="4 5" key="1">
    <citation type="submission" date="2022-12" db="EMBL/GenBank/DDBJ databases">
        <title>Chromosome-level genome of Tegillarca granosa.</title>
        <authorList>
            <person name="Kim J."/>
        </authorList>
    </citation>
    <scope>NUCLEOTIDE SEQUENCE [LARGE SCALE GENOMIC DNA]</scope>
    <source>
        <strain evidence="4">Teg-2019</strain>
        <tissue evidence="4">Adductor muscle</tissue>
    </source>
</reference>
<accession>A0ABQ9E0M6</accession>
<dbReference type="InterPro" id="IPR000315">
    <property type="entry name" value="Znf_B-box"/>
</dbReference>
<keyword evidence="1" id="KW-0862">Zinc</keyword>
<feature type="domain" description="B box-type" evidence="3">
    <location>
        <begin position="6"/>
        <end position="53"/>
    </location>
</feature>
<dbReference type="InterPro" id="IPR047153">
    <property type="entry name" value="TRIM45/56/19-like"/>
</dbReference>
<keyword evidence="5" id="KW-1185">Reference proteome</keyword>